<dbReference type="PANTHER" id="PTHR43673:SF10">
    <property type="entry name" value="NADH DEHYDROGENASE_NAD(P)H NITROREDUCTASE XCC3605-RELATED"/>
    <property type="match status" value="1"/>
</dbReference>
<dbReference type="SUPFAM" id="SSF55469">
    <property type="entry name" value="FMN-dependent nitroreductase-like"/>
    <property type="match status" value="1"/>
</dbReference>
<keyword evidence="2" id="KW-0560">Oxidoreductase</keyword>
<dbReference type="Gene3D" id="3.40.109.10">
    <property type="entry name" value="NADH Oxidase"/>
    <property type="match status" value="1"/>
</dbReference>
<evidence type="ECO:0000313" key="4">
    <source>
        <dbReference type="EMBL" id="MBB2173594.1"/>
    </source>
</evidence>
<protein>
    <submittedName>
        <fullName evidence="4">Nitroreductase family protein</fullName>
    </submittedName>
</protein>
<proteinExistence type="inferred from homology"/>
<dbReference type="InterPro" id="IPR000415">
    <property type="entry name" value="Nitroreductase-like"/>
</dbReference>
<accession>A0A7W4P1B5</accession>
<evidence type="ECO:0000256" key="1">
    <source>
        <dbReference type="ARBA" id="ARBA00007118"/>
    </source>
</evidence>
<evidence type="ECO:0000259" key="3">
    <source>
        <dbReference type="Pfam" id="PF00881"/>
    </source>
</evidence>
<evidence type="ECO:0000313" key="5">
    <source>
        <dbReference type="Proteomes" id="UP000577891"/>
    </source>
</evidence>
<dbReference type="EMBL" id="JABEQE010000017">
    <property type="protein sequence ID" value="MBB2173594.1"/>
    <property type="molecule type" value="Genomic_DNA"/>
</dbReference>
<reference evidence="4 5" key="1">
    <citation type="submission" date="2020-04" db="EMBL/GenBank/DDBJ databases">
        <title>Description of novel Gluconacetobacter.</title>
        <authorList>
            <person name="Sombolestani A."/>
        </authorList>
    </citation>
    <scope>NUCLEOTIDE SEQUENCE [LARGE SCALE GENOMIC DNA]</scope>
    <source>
        <strain evidence="4 5">LMG 27724</strain>
    </source>
</reference>
<gene>
    <name evidence="4" type="ORF">HLH35_15965</name>
</gene>
<evidence type="ECO:0000256" key="2">
    <source>
        <dbReference type="ARBA" id="ARBA00023002"/>
    </source>
</evidence>
<keyword evidence="5" id="KW-1185">Reference proteome</keyword>
<comment type="similarity">
    <text evidence="1">Belongs to the nitroreductase family.</text>
</comment>
<dbReference type="RefSeq" id="WP_182980093.1">
    <property type="nucleotide sequence ID" value="NZ_BAABGB010000057.1"/>
</dbReference>
<dbReference type="InterPro" id="IPR029479">
    <property type="entry name" value="Nitroreductase"/>
</dbReference>
<sequence length="208" mass="23365">MVHTDRRLASPSIMRLIVERWSPRSFTDALISDEELRAILEAARWAPSQYNSQPWRFMYARRGTENWDLFLSWLKPVNQRWAKSASALVYVASCKTMIPRMTPDPVFSRTHSYDAGAAAMLILLQATYAGWAAHTMSGVSNIEETHAGLKLPDSFALETAIAIGKQGALSMLPDDLAVREKPSMRVALDEIIYDGTFAGQENPYRKAQ</sequence>
<dbReference type="GO" id="GO:0016491">
    <property type="term" value="F:oxidoreductase activity"/>
    <property type="evidence" value="ECO:0007669"/>
    <property type="project" value="UniProtKB-KW"/>
</dbReference>
<dbReference type="AlphaFoldDB" id="A0A7W4P1B5"/>
<dbReference type="Proteomes" id="UP000577891">
    <property type="component" value="Unassembled WGS sequence"/>
</dbReference>
<organism evidence="4 5">
    <name type="scientific">Gluconacetobacter asukensis</name>
    <dbReference type="NCBI Taxonomy" id="1017181"/>
    <lineage>
        <taxon>Bacteria</taxon>
        <taxon>Pseudomonadati</taxon>
        <taxon>Pseudomonadota</taxon>
        <taxon>Alphaproteobacteria</taxon>
        <taxon>Acetobacterales</taxon>
        <taxon>Acetobacteraceae</taxon>
        <taxon>Gluconacetobacter</taxon>
    </lineage>
</organism>
<dbReference type="Pfam" id="PF00881">
    <property type="entry name" value="Nitroreductase"/>
    <property type="match status" value="1"/>
</dbReference>
<dbReference type="PANTHER" id="PTHR43673">
    <property type="entry name" value="NAD(P)H NITROREDUCTASE YDGI-RELATED"/>
    <property type="match status" value="1"/>
</dbReference>
<feature type="domain" description="Nitroreductase" evidence="3">
    <location>
        <begin position="17"/>
        <end position="165"/>
    </location>
</feature>
<comment type="caution">
    <text evidence="4">The sequence shown here is derived from an EMBL/GenBank/DDBJ whole genome shotgun (WGS) entry which is preliminary data.</text>
</comment>
<dbReference type="CDD" id="cd02138">
    <property type="entry name" value="TdsD-like"/>
    <property type="match status" value="1"/>
</dbReference>
<name>A0A7W4P1B5_9PROT</name>